<dbReference type="EMBL" id="CP015702">
    <property type="protein sequence ID" value="APU86910.1"/>
    <property type="molecule type" value="Genomic_DNA"/>
</dbReference>
<geneLocation type="plasmid" evidence="1">
    <name>pNPD8_2</name>
</geneLocation>
<organism evidence="1">
    <name type="scientific">Clostridium botulinum</name>
    <dbReference type="NCBI Taxonomy" id="1491"/>
    <lineage>
        <taxon>Bacteria</taxon>
        <taxon>Bacillati</taxon>
        <taxon>Bacillota</taxon>
        <taxon>Clostridia</taxon>
        <taxon>Eubacteriales</taxon>
        <taxon>Clostridiaceae</taxon>
        <taxon>Clostridium</taxon>
    </lineage>
</organism>
<accession>A0A1L7JMA6</accession>
<gene>
    <name evidence="1" type="ORF">NPD8_3854</name>
</gene>
<evidence type="ECO:0000313" key="1">
    <source>
        <dbReference type="EMBL" id="APU86910.1"/>
    </source>
</evidence>
<name>A0A1L7JMA6_CLOBO</name>
<reference evidence="1" key="1">
    <citation type="submission" date="2016-05" db="EMBL/GenBank/DDBJ databases">
        <authorList>
            <person name="Lavstsen T."/>
            <person name="Jespersen J.S."/>
        </authorList>
    </citation>
    <scope>NUCLEOTIDE SEQUENCE</scope>
    <source>
        <strain evidence="1">CDC69096</strain>
        <plasmid evidence="1">pNPD8_2</plasmid>
    </source>
</reference>
<sequence>MDVFKLFIPTPSLNKFNGSTFTLDVFKVPFLEKRSFHLHI</sequence>
<protein>
    <submittedName>
        <fullName evidence="1">Uncharacterized protein</fullName>
    </submittedName>
</protein>
<keyword evidence="1" id="KW-0614">Plasmid</keyword>
<proteinExistence type="predicted"/>
<dbReference type="AlphaFoldDB" id="A0A1L7JMA6"/>